<dbReference type="PANTHER" id="PTHR47981">
    <property type="entry name" value="RAB FAMILY"/>
    <property type="match status" value="1"/>
</dbReference>
<evidence type="ECO:0000256" key="3">
    <source>
        <dbReference type="ARBA" id="ARBA00023134"/>
    </source>
</evidence>
<accession>A0AAD3H1T5</accession>
<dbReference type="PANTHER" id="PTHR47981:SF16">
    <property type="entry name" value="ADP-RIBOSYLATION FACTOR-RELATED"/>
    <property type="match status" value="1"/>
</dbReference>
<dbReference type="EMBL" id="BLLK01000022">
    <property type="protein sequence ID" value="GFH46774.1"/>
    <property type="molecule type" value="Genomic_DNA"/>
</dbReference>
<evidence type="ECO:0000256" key="2">
    <source>
        <dbReference type="ARBA" id="ARBA00022741"/>
    </source>
</evidence>
<dbReference type="GO" id="GO:0045335">
    <property type="term" value="C:phagocytic vesicle"/>
    <property type="evidence" value="ECO:0007669"/>
    <property type="project" value="TreeGrafter"/>
</dbReference>
<evidence type="ECO:0000313" key="6">
    <source>
        <dbReference type="Proteomes" id="UP001054902"/>
    </source>
</evidence>
<dbReference type="GO" id="GO:0005770">
    <property type="term" value="C:late endosome"/>
    <property type="evidence" value="ECO:0007669"/>
    <property type="project" value="TreeGrafter"/>
</dbReference>
<gene>
    <name evidence="5" type="ORF">CTEN210_03248</name>
</gene>
<keyword evidence="6" id="KW-1185">Reference proteome</keyword>
<evidence type="ECO:0000256" key="1">
    <source>
        <dbReference type="ARBA" id="ARBA00006270"/>
    </source>
</evidence>
<dbReference type="Proteomes" id="UP001054902">
    <property type="component" value="Unassembled WGS sequence"/>
</dbReference>
<dbReference type="GO" id="GO:0003924">
    <property type="term" value="F:GTPase activity"/>
    <property type="evidence" value="ECO:0007669"/>
    <property type="project" value="InterPro"/>
</dbReference>
<dbReference type="GO" id="GO:0005525">
    <property type="term" value="F:GTP binding"/>
    <property type="evidence" value="ECO:0007669"/>
    <property type="project" value="UniProtKB-KW"/>
</dbReference>
<proteinExistence type="inferred from homology"/>
<dbReference type="SUPFAM" id="SSF52540">
    <property type="entry name" value="P-loop containing nucleoside triphosphate hydrolases"/>
    <property type="match status" value="1"/>
</dbReference>
<dbReference type="SMART" id="SM00175">
    <property type="entry name" value="RAB"/>
    <property type="match status" value="1"/>
</dbReference>
<dbReference type="InterPro" id="IPR027417">
    <property type="entry name" value="P-loop_NTPase"/>
</dbReference>
<evidence type="ECO:0000313" key="5">
    <source>
        <dbReference type="EMBL" id="GFH46774.1"/>
    </source>
</evidence>
<feature type="region of interest" description="Disordered" evidence="4">
    <location>
        <begin position="63"/>
        <end position="97"/>
    </location>
</feature>
<dbReference type="PROSITE" id="PS51419">
    <property type="entry name" value="RAB"/>
    <property type="match status" value="1"/>
</dbReference>
<dbReference type="GO" id="GO:0005764">
    <property type="term" value="C:lysosome"/>
    <property type="evidence" value="ECO:0007669"/>
    <property type="project" value="TreeGrafter"/>
</dbReference>
<dbReference type="GO" id="GO:0090385">
    <property type="term" value="P:phagosome-lysosome fusion"/>
    <property type="evidence" value="ECO:0007669"/>
    <property type="project" value="TreeGrafter"/>
</dbReference>
<name>A0AAD3H1T5_9STRA</name>
<dbReference type="AlphaFoldDB" id="A0AAD3H1T5"/>
<comment type="similarity">
    <text evidence="1">Belongs to the small GTPase superfamily. Rab family.</text>
</comment>
<keyword evidence="3" id="KW-0342">GTP-binding</keyword>
<dbReference type="Pfam" id="PF00071">
    <property type="entry name" value="Ras"/>
    <property type="match status" value="2"/>
</dbReference>
<feature type="compositionally biased region" description="Basic residues" evidence="4">
    <location>
        <begin position="70"/>
        <end position="84"/>
    </location>
</feature>
<dbReference type="InterPro" id="IPR001806">
    <property type="entry name" value="Small_GTPase"/>
</dbReference>
<dbReference type="PRINTS" id="PR00449">
    <property type="entry name" value="RASTRNSFRMNG"/>
</dbReference>
<evidence type="ECO:0000256" key="4">
    <source>
        <dbReference type="SAM" id="MobiDB-lite"/>
    </source>
</evidence>
<protein>
    <submittedName>
        <fullName evidence="5">Uncharacterized protein</fullName>
    </submittedName>
</protein>
<comment type="caution">
    <text evidence="5">The sequence shown here is derived from an EMBL/GenBank/DDBJ whole genome shotgun (WGS) entry which is preliminary data.</text>
</comment>
<dbReference type="Gene3D" id="3.40.50.300">
    <property type="entry name" value="P-loop containing nucleotide triphosphate hydrolases"/>
    <property type="match status" value="1"/>
</dbReference>
<organism evidence="5 6">
    <name type="scientific">Chaetoceros tenuissimus</name>
    <dbReference type="NCBI Taxonomy" id="426638"/>
    <lineage>
        <taxon>Eukaryota</taxon>
        <taxon>Sar</taxon>
        <taxon>Stramenopiles</taxon>
        <taxon>Ochrophyta</taxon>
        <taxon>Bacillariophyta</taxon>
        <taxon>Coscinodiscophyceae</taxon>
        <taxon>Chaetocerotophycidae</taxon>
        <taxon>Chaetocerotales</taxon>
        <taxon>Chaetocerotaceae</taxon>
        <taxon>Chaetoceros</taxon>
    </lineage>
</organism>
<sequence>MSEKNIQNPLKIKCLVLGSSGGGKTSFNRRYFHGTYESYRKSTICADFYTKIIANPYFDPPLEESSENKKKSKKKKKKSKKKKSKDSSSRNSSPNNDITQISKISFQVWDTAGKERLLSKSDKLTSRLGDSFFRHANVAILIYDATSSRSFLQLIKWHKELLERMASVQDLTISKYNDVSRIQETFPILVVATKLDLLNAEQAKKVTRVEQRSIMGLKNGFRGMDYHYEYGIVNGTEVQQVASNQPNGNNSKEKLMRRKDIAHNPSLFGLEQGHWASDASYENYVRLAEDELCPDRELVKRWCKRQGIEHVEVSALENIGVDDAIKSAVKLAVGAMIDQQNSEIEIATKSTFDSLYEDDNIPQETIPSEKRQTDNSQLCSFFLTRLLNFLGLEKKF</sequence>
<reference evidence="5 6" key="1">
    <citation type="journal article" date="2021" name="Sci. Rep.">
        <title>The genome of the diatom Chaetoceros tenuissimus carries an ancient integrated fragment of an extant virus.</title>
        <authorList>
            <person name="Hongo Y."/>
            <person name="Kimura K."/>
            <person name="Takaki Y."/>
            <person name="Yoshida Y."/>
            <person name="Baba S."/>
            <person name="Kobayashi G."/>
            <person name="Nagasaki K."/>
            <person name="Hano T."/>
            <person name="Tomaru Y."/>
        </authorList>
    </citation>
    <scope>NUCLEOTIDE SEQUENCE [LARGE SCALE GENOMIC DNA]</scope>
    <source>
        <strain evidence="5 6">NIES-3715</strain>
    </source>
</reference>
<keyword evidence="2" id="KW-0547">Nucleotide-binding</keyword>